<accession>A0A922MZG3</accession>
<sequence length="566" mass="64303">MQCEALRAESRISLSNDTCQVVIGGEDGFVCNLANMLVERGARKLYLHVPKISEYCMIKKEQWEKLGVKVKIDSNNTNTKQNIEAIIKEAKSLGQVEGIYVVATDLEAPDAKDKVNATIRNIDDVSRRLCPELIYFAIVTEDGSIGRSVCQSRKQDNLISLVMQIKLKKFEDFEDEGAIMWGEALDALETALLSNETFVVVNLIDQTQKDVLQEVAKIPGVTLTSSTDDSLMLQEIGIDQTNEQELCNLLADQFNFNIPKDLVSYMTVKQLKTLNKQMAGVDNTSCFAGYFSTDKGDETLINADMVFMPTLTHTPQMLPDEYEPDETFLCIVPGMENNYERFRALCELLKLPAVVLHYDMDHQRENIQQIAQRLVNVLMKKLKMQKEFYLLGYEFGIPVVIEMAAILESMPEERLQITLLKHLHSLLLGKNIPEIEERLSELPLYSEKVKFCVDNLRGRVSYKGQYLETLMEAAYSKINVLRNFDPEIKTLKAKIVILRAQLSQELPTDETMELSQQNFIIHELDATLGDVPHHLKCPSIINDSLGEDILTRFNKRNHCVTYNLSV</sequence>
<dbReference type="InterPro" id="IPR036736">
    <property type="entry name" value="ACP-like_sf"/>
</dbReference>
<name>A0A922MZG3_SPOEX</name>
<organism evidence="2 3">
    <name type="scientific">Spodoptera exigua</name>
    <name type="common">Beet armyworm</name>
    <name type="synonym">Noctua fulgens</name>
    <dbReference type="NCBI Taxonomy" id="7107"/>
    <lineage>
        <taxon>Eukaryota</taxon>
        <taxon>Metazoa</taxon>
        <taxon>Ecdysozoa</taxon>
        <taxon>Arthropoda</taxon>
        <taxon>Hexapoda</taxon>
        <taxon>Insecta</taxon>
        <taxon>Pterygota</taxon>
        <taxon>Neoptera</taxon>
        <taxon>Endopterygota</taxon>
        <taxon>Lepidoptera</taxon>
        <taxon>Glossata</taxon>
        <taxon>Ditrysia</taxon>
        <taxon>Noctuoidea</taxon>
        <taxon>Noctuidae</taxon>
        <taxon>Amphipyrinae</taxon>
        <taxon>Spodoptera</taxon>
    </lineage>
</organism>
<proteinExistence type="predicted"/>
<evidence type="ECO:0000259" key="1">
    <source>
        <dbReference type="Pfam" id="PF08659"/>
    </source>
</evidence>
<reference evidence="2" key="1">
    <citation type="journal article" date="2021" name="G3 (Bethesda)">
        <title>Genome and transcriptome analysis of the beet armyworm Spodoptera exigua reveals targets for pest control. .</title>
        <authorList>
            <person name="Simon S."/>
            <person name="Breeschoten T."/>
            <person name="Jansen H.J."/>
            <person name="Dirks R.P."/>
            <person name="Schranz M.E."/>
            <person name="Ros V.I.D."/>
        </authorList>
    </citation>
    <scope>NUCLEOTIDE SEQUENCE</scope>
    <source>
        <strain evidence="2">TB_SE_WUR_2020</strain>
    </source>
</reference>
<comment type="caution">
    <text evidence="2">The sequence shown here is derived from an EMBL/GenBank/DDBJ whole genome shotgun (WGS) entry which is preliminary data.</text>
</comment>
<dbReference type="AlphaFoldDB" id="A0A922MZG3"/>
<dbReference type="Pfam" id="PF08659">
    <property type="entry name" value="KR"/>
    <property type="match status" value="1"/>
</dbReference>
<gene>
    <name evidence="2" type="ORF">HF086_005245</name>
</gene>
<dbReference type="InterPro" id="IPR029058">
    <property type="entry name" value="AB_hydrolase_fold"/>
</dbReference>
<dbReference type="Proteomes" id="UP000814243">
    <property type="component" value="Unassembled WGS sequence"/>
</dbReference>
<dbReference type="Gene3D" id="3.40.50.1820">
    <property type="entry name" value="alpha/beta hydrolase"/>
    <property type="match status" value="1"/>
</dbReference>
<dbReference type="SUPFAM" id="SSF53474">
    <property type="entry name" value="alpha/beta-Hydrolases"/>
    <property type="match status" value="1"/>
</dbReference>
<dbReference type="Gene3D" id="1.10.1200.10">
    <property type="entry name" value="ACP-like"/>
    <property type="match status" value="1"/>
</dbReference>
<evidence type="ECO:0000313" key="2">
    <source>
        <dbReference type="EMBL" id="KAH9645596.1"/>
    </source>
</evidence>
<evidence type="ECO:0000313" key="3">
    <source>
        <dbReference type="Proteomes" id="UP000814243"/>
    </source>
</evidence>
<protein>
    <recommendedName>
        <fullName evidence="1">Ketoreductase (KR) domain-containing protein</fullName>
    </recommendedName>
</protein>
<feature type="domain" description="Ketoreductase (KR)" evidence="1">
    <location>
        <begin position="20"/>
        <end position="107"/>
    </location>
</feature>
<dbReference type="InterPro" id="IPR013968">
    <property type="entry name" value="PKS_KR"/>
</dbReference>
<dbReference type="EMBL" id="JACEFF010000019">
    <property type="protein sequence ID" value="KAH9645596.1"/>
    <property type="molecule type" value="Genomic_DNA"/>
</dbReference>